<dbReference type="InterPro" id="IPR002550">
    <property type="entry name" value="CNNM"/>
</dbReference>
<dbReference type="PROSITE" id="PS51846">
    <property type="entry name" value="CNNM"/>
    <property type="match status" value="1"/>
</dbReference>
<reference evidence="5 6" key="1">
    <citation type="submission" date="2014-10" db="EMBL/GenBank/DDBJ databases">
        <title>Draft genome of the hookworm Ancylostoma caninum.</title>
        <authorList>
            <person name="Mitreva M."/>
        </authorList>
    </citation>
    <scope>NUCLEOTIDE SEQUENCE [LARGE SCALE GENOMIC DNA]</scope>
    <source>
        <strain evidence="5 6">Baltimore</strain>
    </source>
</reference>
<dbReference type="Proteomes" id="UP000252519">
    <property type="component" value="Unassembled WGS sequence"/>
</dbReference>
<keyword evidence="2 3" id="KW-1133">Transmembrane helix</keyword>
<comment type="caution">
    <text evidence="5">The sequence shown here is derived from an EMBL/GenBank/DDBJ whole genome shotgun (WGS) entry which is preliminary data.</text>
</comment>
<dbReference type="EMBL" id="JOJR01000006">
    <property type="protein sequence ID" value="RCN52534.1"/>
    <property type="molecule type" value="Genomic_DNA"/>
</dbReference>
<dbReference type="GO" id="GO:0006811">
    <property type="term" value="P:monoatomic ion transport"/>
    <property type="evidence" value="ECO:0007669"/>
    <property type="project" value="UniProtKB-KW"/>
</dbReference>
<evidence type="ECO:0000256" key="3">
    <source>
        <dbReference type="SAM" id="Phobius"/>
    </source>
</evidence>
<evidence type="ECO:0000313" key="5">
    <source>
        <dbReference type="EMBL" id="RCN52534.1"/>
    </source>
</evidence>
<dbReference type="GO" id="GO:0010960">
    <property type="term" value="P:magnesium ion homeostasis"/>
    <property type="evidence" value="ECO:0007669"/>
    <property type="project" value="InterPro"/>
</dbReference>
<evidence type="ECO:0000256" key="1">
    <source>
        <dbReference type="ARBA" id="ARBA00023065"/>
    </source>
</evidence>
<feature type="transmembrane region" description="Helical" evidence="3">
    <location>
        <begin position="88"/>
        <end position="106"/>
    </location>
</feature>
<keyword evidence="1" id="KW-0406">Ion transport</keyword>
<gene>
    <name evidence="5" type="ORF">ANCCAN_01232</name>
</gene>
<keyword evidence="2 3" id="KW-0472">Membrane</keyword>
<evidence type="ECO:0000313" key="6">
    <source>
        <dbReference type="Proteomes" id="UP000252519"/>
    </source>
</evidence>
<evidence type="ECO:0000256" key="2">
    <source>
        <dbReference type="PROSITE-ProRule" id="PRU01193"/>
    </source>
</evidence>
<keyword evidence="6" id="KW-1185">Reference proteome</keyword>
<proteinExistence type="predicted"/>
<dbReference type="InterPro" id="IPR045095">
    <property type="entry name" value="ACDP"/>
</dbReference>
<dbReference type="Pfam" id="PF01595">
    <property type="entry name" value="CNNM"/>
    <property type="match status" value="1"/>
</dbReference>
<dbReference type="OrthoDB" id="5353557at2759"/>
<accession>A0A368H7I8</accession>
<evidence type="ECO:0000259" key="4">
    <source>
        <dbReference type="PROSITE" id="PS51846"/>
    </source>
</evidence>
<keyword evidence="1" id="KW-0813">Transport</keyword>
<sequence length="113" mass="12120">MPIYVQVGVLSVLLTMSALFSGLNLGLMSLSTHELNLIIKSGSKKEAKYAKTILPVRKRGNYLLCSILIMNVVVNSAVSILFEDFLSGTVAFVAASFGILVLGEITPQSICVK</sequence>
<keyword evidence="2 3" id="KW-0812">Transmembrane</keyword>
<dbReference type="AlphaFoldDB" id="A0A368H7I8"/>
<dbReference type="GO" id="GO:0005886">
    <property type="term" value="C:plasma membrane"/>
    <property type="evidence" value="ECO:0007669"/>
    <property type="project" value="TreeGrafter"/>
</dbReference>
<dbReference type="PANTHER" id="PTHR12064">
    <property type="entry name" value="METAL TRANSPORTER CNNM"/>
    <property type="match status" value="1"/>
</dbReference>
<organism evidence="5 6">
    <name type="scientific">Ancylostoma caninum</name>
    <name type="common">Dog hookworm</name>
    <dbReference type="NCBI Taxonomy" id="29170"/>
    <lineage>
        <taxon>Eukaryota</taxon>
        <taxon>Metazoa</taxon>
        <taxon>Ecdysozoa</taxon>
        <taxon>Nematoda</taxon>
        <taxon>Chromadorea</taxon>
        <taxon>Rhabditida</taxon>
        <taxon>Rhabditina</taxon>
        <taxon>Rhabditomorpha</taxon>
        <taxon>Strongyloidea</taxon>
        <taxon>Ancylostomatidae</taxon>
        <taxon>Ancylostomatinae</taxon>
        <taxon>Ancylostoma</taxon>
    </lineage>
</organism>
<feature type="transmembrane region" description="Helical" evidence="3">
    <location>
        <begin position="60"/>
        <end position="82"/>
    </location>
</feature>
<protein>
    <recommendedName>
        <fullName evidence="4">CNNM transmembrane domain-containing protein</fullName>
    </recommendedName>
</protein>
<dbReference type="PANTHER" id="PTHR12064:SF94">
    <property type="entry name" value="UNEXTENDED PROTEIN"/>
    <property type="match status" value="1"/>
</dbReference>
<dbReference type="STRING" id="29170.A0A368H7I8"/>
<dbReference type="GO" id="GO:0022857">
    <property type="term" value="F:transmembrane transporter activity"/>
    <property type="evidence" value="ECO:0007669"/>
    <property type="project" value="TreeGrafter"/>
</dbReference>
<name>A0A368H7I8_ANCCA</name>
<feature type="transmembrane region" description="Helical" evidence="3">
    <location>
        <begin position="12"/>
        <end position="39"/>
    </location>
</feature>
<feature type="domain" description="CNNM transmembrane" evidence="4">
    <location>
        <begin position="1"/>
        <end position="113"/>
    </location>
</feature>